<evidence type="ECO:0000313" key="7">
    <source>
        <dbReference type="Proteomes" id="UP001152484"/>
    </source>
</evidence>
<feature type="compositionally biased region" description="Polar residues" evidence="4">
    <location>
        <begin position="1"/>
        <end position="11"/>
    </location>
</feature>
<dbReference type="PROSITE" id="PS00036">
    <property type="entry name" value="BZIP_BASIC"/>
    <property type="match status" value="1"/>
</dbReference>
<proteinExistence type="predicted"/>
<dbReference type="PANTHER" id="PTHR22952">
    <property type="entry name" value="CAMP-RESPONSE ELEMENT BINDING PROTEIN-RELATED"/>
    <property type="match status" value="1"/>
</dbReference>
<dbReference type="InterPro" id="IPR004827">
    <property type="entry name" value="bZIP"/>
</dbReference>
<organism evidence="6 7">
    <name type="scientific">Cuscuta europaea</name>
    <name type="common">European dodder</name>
    <dbReference type="NCBI Taxonomy" id="41803"/>
    <lineage>
        <taxon>Eukaryota</taxon>
        <taxon>Viridiplantae</taxon>
        <taxon>Streptophyta</taxon>
        <taxon>Embryophyta</taxon>
        <taxon>Tracheophyta</taxon>
        <taxon>Spermatophyta</taxon>
        <taxon>Magnoliopsida</taxon>
        <taxon>eudicotyledons</taxon>
        <taxon>Gunneridae</taxon>
        <taxon>Pentapetalae</taxon>
        <taxon>asterids</taxon>
        <taxon>lamiids</taxon>
        <taxon>Solanales</taxon>
        <taxon>Convolvulaceae</taxon>
        <taxon>Cuscuteae</taxon>
        <taxon>Cuscuta</taxon>
        <taxon>Cuscuta subgen. Cuscuta</taxon>
    </lineage>
</organism>
<dbReference type="GO" id="GO:0003677">
    <property type="term" value="F:DNA binding"/>
    <property type="evidence" value="ECO:0007669"/>
    <property type="project" value="UniProtKB-KW"/>
</dbReference>
<dbReference type="EMBL" id="CAMAPE010000018">
    <property type="protein sequence ID" value="CAH9085003.1"/>
    <property type="molecule type" value="Genomic_DNA"/>
</dbReference>
<dbReference type="InterPro" id="IPR046347">
    <property type="entry name" value="bZIP_sf"/>
</dbReference>
<feature type="region of interest" description="Disordered" evidence="4">
    <location>
        <begin position="1"/>
        <end position="25"/>
    </location>
</feature>
<dbReference type="GO" id="GO:0045893">
    <property type="term" value="P:positive regulation of DNA-templated transcription"/>
    <property type="evidence" value="ECO:0007669"/>
    <property type="project" value="InterPro"/>
</dbReference>
<sequence length="277" mass="30298">MRPPVQSNRMASSFSSSSSSSSYPFSPHSFTTMEQVWEDINLSSLHNHLHSTSSSNRAVLGTTSAAAAGINFQDFLTQPAFSGKGRAPLPNAEASPPMLLDLNSIAVPDLHFMPPPPPPRMRSVDLEDLGCFSAGRGGDNNGRILKRSVDDSDQNSTDRRHKRMIKNRQSAARSRARKQESLHNSVGGGSAQFGGREQQAQVTASTAVVCFRSSYTKKELSSPNLICPILSMASPRWILSLQLKACLACFFFAYYTTTEYCFLTKSCPNLSNVCMYV</sequence>
<protein>
    <recommendedName>
        <fullName evidence="5">BZIP domain-containing protein</fullName>
    </recommendedName>
</protein>
<keyword evidence="2" id="KW-0238">DNA-binding</keyword>
<feature type="domain" description="BZIP" evidence="5">
    <location>
        <begin position="162"/>
        <end position="177"/>
    </location>
</feature>
<evidence type="ECO:0000313" key="6">
    <source>
        <dbReference type="EMBL" id="CAH9085003.1"/>
    </source>
</evidence>
<dbReference type="InterPro" id="IPR043452">
    <property type="entry name" value="BZIP46-like"/>
</dbReference>
<dbReference type="AlphaFoldDB" id="A0A9P0Z2X6"/>
<dbReference type="GO" id="GO:0003700">
    <property type="term" value="F:DNA-binding transcription factor activity"/>
    <property type="evidence" value="ECO:0007669"/>
    <property type="project" value="InterPro"/>
</dbReference>
<comment type="caution">
    <text evidence="6">The sequence shown here is derived from an EMBL/GenBank/DDBJ whole genome shotgun (WGS) entry which is preliminary data.</text>
</comment>
<dbReference type="GO" id="GO:0005634">
    <property type="term" value="C:nucleus"/>
    <property type="evidence" value="ECO:0007669"/>
    <property type="project" value="UniProtKB-SubCell"/>
</dbReference>
<name>A0A9P0Z2X6_CUSEU</name>
<evidence type="ECO:0000256" key="1">
    <source>
        <dbReference type="ARBA" id="ARBA00004123"/>
    </source>
</evidence>
<feature type="compositionally biased region" description="Low complexity" evidence="4">
    <location>
        <begin position="12"/>
        <end position="25"/>
    </location>
</feature>
<evidence type="ECO:0000256" key="3">
    <source>
        <dbReference type="ARBA" id="ARBA00023242"/>
    </source>
</evidence>
<accession>A0A9P0Z2X6</accession>
<reference evidence="6" key="1">
    <citation type="submission" date="2022-07" db="EMBL/GenBank/DDBJ databases">
        <authorList>
            <person name="Macas J."/>
            <person name="Novak P."/>
            <person name="Neumann P."/>
        </authorList>
    </citation>
    <scope>NUCLEOTIDE SEQUENCE</scope>
</reference>
<evidence type="ECO:0000256" key="4">
    <source>
        <dbReference type="SAM" id="MobiDB-lite"/>
    </source>
</evidence>
<evidence type="ECO:0000259" key="5">
    <source>
        <dbReference type="PROSITE" id="PS00036"/>
    </source>
</evidence>
<dbReference type="OrthoDB" id="1322424at2759"/>
<dbReference type="PANTHER" id="PTHR22952:SF433">
    <property type="entry name" value="PROTEIN FD"/>
    <property type="match status" value="1"/>
</dbReference>
<keyword evidence="7" id="KW-1185">Reference proteome</keyword>
<keyword evidence="3" id="KW-0539">Nucleus</keyword>
<dbReference type="SUPFAM" id="SSF57959">
    <property type="entry name" value="Leucine zipper domain"/>
    <property type="match status" value="1"/>
</dbReference>
<feature type="region of interest" description="Disordered" evidence="4">
    <location>
        <begin position="140"/>
        <end position="197"/>
    </location>
</feature>
<comment type="subcellular location">
    <subcellularLocation>
        <location evidence="1">Nucleus</location>
    </subcellularLocation>
</comment>
<dbReference type="Gene3D" id="1.20.5.170">
    <property type="match status" value="1"/>
</dbReference>
<evidence type="ECO:0000256" key="2">
    <source>
        <dbReference type="ARBA" id="ARBA00023125"/>
    </source>
</evidence>
<gene>
    <name evidence="6" type="ORF">CEURO_LOCUS9203</name>
</gene>
<dbReference type="Proteomes" id="UP001152484">
    <property type="component" value="Unassembled WGS sequence"/>
</dbReference>